<evidence type="ECO:0000256" key="1">
    <source>
        <dbReference type="SAM" id="MobiDB-lite"/>
    </source>
</evidence>
<dbReference type="EMBL" id="BT065886">
    <property type="protein sequence ID" value="ACN31762.1"/>
    <property type="molecule type" value="mRNA"/>
</dbReference>
<proteinExistence type="evidence at transcript level"/>
<organism evidence="2">
    <name type="scientific">Zea mays</name>
    <name type="common">Maize</name>
    <dbReference type="NCBI Taxonomy" id="4577"/>
    <lineage>
        <taxon>Eukaryota</taxon>
        <taxon>Viridiplantae</taxon>
        <taxon>Streptophyta</taxon>
        <taxon>Embryophyta</taxon>
        <taxon>Tracheophyta</taxon>
        <taxon>Spermatophyta</taxon>
        <taxon>Magnoliopsida</taxon>
        <taxon>Liliopsida</taxon>
        <taxon>Poales</taxon>
        <taxon>Poaceae</taxon>
        <taxon>PACMAD clade</taxon>
        <taxon>Panicoideae</taxon>
        <taxon>Andropogonodae</taxon>
        <taxon>Andropogoneae</taxon>
        <taxon>Tripsacinae</taxon>
        <taxon>Zea</taxon>
    </lineage>
</organism>
<sequence>MCATHQPQGAGCCATHVPARPPRPAPRRVRLGLVQHPAGDDGGLYDERDHVDDLVDHAPVPLERGRALPQLGQAVQQRLVAGRAQVVHLCLDAVVVVHAAGVQRVARRLAGAAAVHDAAVLAVPQERRRRAVVRLARAAARLLLARVVAGGLDADIERGGGRREEGRADKGAGDHREPPGTAPLHRPHGSSRTKSLSPTARWHALALSGLVWSGLS</sequence>
<protein>
    <submittedName>
        <fullName evidence="2">Uncharacterized protein</fullName>
    </submittedName>
</protein>
<reference evidence="2" key="2">
    <citation type="submission" date="2012-06" db="EMBL/GenBank/DDBJ databases">
        <authorList>
            <person name="Yu Y."/>
            <person name="Currie J."/>
            <person name="Lomeli R."/>
            <person name="Angelova A."/>
            <person name="Collura K."/>
            <person name="Wissotski M."/>
            <person name="Campos D."/>
            <person name="Kudrna D."/>
            <person name="Golser W."/>
            <person name="Ashely E."/>
            <person name="Descour A."/>
            <person name="Fernandes J."/>
            <person name="Soderlund C."/>
            <person name="Walbot V."/>
        </authorList>
    </citation>
    <scope>NUCLEOTIDE SEQUENCE</scope>
    <source>
        <strain evidence="2">B73</strain>
    </source>
</reference>
<name>C0PC67_MAIZE</name>
<reference evidence="2" key="1">
    <citation type="journal article" date="2009" name="PLoS Genet.">
        <title>Sequencing, mapping, and analysis of 27,455 maize full-length cDNAs.</title>
        <authorList>
            <person name="Soderlund C."/>
            <person name="Descour A."/>
            <person name="Kudrna D."/>
            <person name="Bomhoff M."/>
            <person name="Boyd L."/>
            <person name="Currie J."/>
            <person name="Angelova A."/>
            <person name="Collura K."/>
            <person name="Wissotski M."/>
            <person name="Ashley E."/>
            <person name="Morrow D."/>
            <person name="Fernandes J."/>
            <person name="Walbot V."/>
            <person name="Yu Y."/>
        </authorList>
    </citation>
    <scope>NUCLEOTIDE SEQUENCE</scope>
    <source>
        <strain evidence="2">B73</strain>
    </source>
</reference>
<evidence type="ECO:0000313" key="2">
    <source>
        <dbReference type="EMBL" id="ACN31762.1"/>
    </source>
</evidence>
<feature type="compositionally biased region" description="Basic and acidic residues" evidence="1">
    <location>
        <begin position="156"/>
        <end position="178"/>
    </location>
</feature>
<dbReference type="AlphaFoldDB" id="C0PC67"/>
<feature type="region of interest" description="Disordered" evidence="1">
    <location>
        <begin position="156"/>
        <end position="198"/>
    </location>
</feature>
<accession>C0PC67</accession>
<feature type="region of interest" description="Disordered" evidence="1">
    <location>
        <begin position="1"/>
        <end position="25"/>
    </location>
</feature>